<evidence type="ECO:0000256" key="3">
    <source>
        <dbReference type="ARBA" id="ARBA00022840"/>
    </source>
</evidence>
<dbReference type="SUPFAM" id="SSF46689">
    <property type="entry name" value="Homeodomain-like"/>
    <property type="match status" value="1"/>
</dbReference>
<keyword evidence="7" id="KW-0010">Activator</keyword>
<evidence type="ECO:0000256" key="8">
    <source>
        <dbReference type="ARBA" id="ARBA00023163"/>
    </source>
</evidence>
<reference evidence="12" key="1">
    <citation type="journal article" date="2014" name="Int. J. Syst. Evol. Microbiol.">
        <title>Complete genome sequence of Corynebacterium casei LMG S-19264T (=DSM 44701T), isolated from a smear-ripened cheese.</title>
        <authorList>
            <consortium name="US DOE Joint Genome Institute (JGI-PGF)"/>
            <person name="Walter F."/>
            <person name="Albersmeier A."/>
            <person name="Kalinowski J."/>
            <person name="Ruckert C."/>
        </authorList>
    </citation>
    <scope>NUCLEOTIDE SEQUENCE</scope>
    <source>
        <strain evidence="12">VKM B-2748</strain>
    </source>
</reference>
<dbReference type="InterPro" id="IPR002197">
    <property type="entry name" value="HTH_Fis"/>
</dbReference>
<dbReference type="SUPFAM" id="SSF52540">
    <property type="entry name" value="P-loop containing nucleoside triphosphate hydrolases"/>
    <property type="match status" value="1"/>
</dbReference>
<keyword evidence="6" id="KW-0238">DNA-binding</keyword>
<dbReference type="InterPro" id="IPR002078">
    <property type="entry name" value="Sigma_54_int"/>
</dbReference>
<dbReference type="GO" id="GO:0006355">
    <property type="term" value="P:regulation of DNA-templated transcription"/>
    <property type="evidence" value="ECO:0007669"/>
    <property type="project" value="InterPro"/>
</dbReference>
<dbReference type="Gene3D" id="3.40.50.300">
    <property type="entry name" value="P-loop containing nucleotide triphosphate hydrolases"/>
    <property type="match status" value="1"/>
</dbReference>
<dbReference type="PROSITE" id="PS00676">
    <property type="entry name" value="SIGMA54_INTERACT_2"/>
    <property type="match status" value="1"/>
</dbReference>
<protein>
    <submittedName>
        <fullName evidence="12">Sigma-54-dependent Fis family transcriptional regulator</fullName>
    </submittedName>
</protein>
<dbReference type="PROSITE" id="PS50045">
    <property type="entry name" value="SIGMA54_INTERACT_4"/>
    <property type="match status" value="1"/>
</dbReference>
<name>A0A9W6N5D3_9HYPH</name>
<feature type="domain" description="Response regulatory" evidence="11">
    <location>
        <begin position="8"/>
        <end position="124"/>
    </location>
</feature>
<comment type="caution">
    <text evidence="12">The sequence shown here is derived from an EMBL/GenBank/DDBJ whole genome shotgun (WGS) entry which is preliminary data.</text>
</comment>
<feature type="domain" description="Sigma-54 factor interaction" evidence="10">
    <location>
        <begin position="146"/>
        <end position="371"/>
    </location>
</feature>
<dbReference type="SMART" id="SM00382">
    <property type="entry name" value="AAA"/>
    <property type="match status" value="1"/>
</dbReference>
<dbReference type="SUPFAM" id="SSF52172">
    <property type="entry name" value="CheY-like"/>
    <property type="match status" value="1"/>
</dbReference>
<dbReference type="InterPro" id="IPR025943">
    <property type="entry name" value="Sigma_54_int_dom_ATP-bd_2"/>
</dbReference>
<keyword evidence="1 9" id="KW-0597">Phosphoprotein</keyword>
<evidence type="ECO:0000313" key="13">
    <source>
        <dbReference type="Proteomes" id="UP001143309"/>
    </source>
</evidence>
<reference evidence="12" key="2">
    <citation type="submission" date="2023-01" db="EMBL/GenBank/DDBJ databases">
        <authorList>
            <person name="Sun Q."/>
            <person name="Evtushenko L."/>
        </authorList>
    </citation>
    <scope>NUCLEOTIDE SEQUENCE</scope>
    <source>
        <strain evidence="12">VKM B-2748</strain>
    </source>
</reference>
<keyword evidence="13" id="KW-1185">Reference proteome</keyword>
<dbReference type="GO" id="GO:0000160">
    <property type="term" value="P:phosphorelay signal transduction system"/>
    <property type="evidence" value="ECO:0007669"/>
    <property type="project" value="UniProtKB-KW"/>
</dbReference>
<dbReference type="FunFam" id="3.40.50.2300:FF:000018">
    <property type="entry name" value="DNA-binding transcriptional regulator NtrC"/>
    <property type="match status" value="1"/>
</dbReference>
<dbReference type="Gene3D" id="3.40.50.2300">
    <property type="match status" value="1"/>
</dbReference>
<dbReference type="Gene3D" id="1.10.8.60">
    <property type="match status" value="1"/>
</dbReference>
<keyword evidence="5" id="KW-0805">Transcription regulation</keyword>
<dbReference type="InterPro" id="IPR027417">
    <property type="entry name" value="P-loop_NTPase"/>
</dbReference>
<evidence type="ECO:0000256" key="4">
    <source>
        <dbReference type="ARBA" id="ARBA00023012"/>
    </source>
</evidence>
<dbReference type="FunFam" id="1.10.10.60:FF:000165">
    <property type="entry name" value="Two-component system nitrogen regulation response regulator NtrX"/>
    <property type="match status" value="1"/>
</dbReference>
<evidence type="ECO:0000256" key="5">
    <source>
        <dbReference type="ARBA" id="ARBA00023015"/>
    </source>
</evidence>
<dbReference type="InterPro" id="IPR025944">
    <property type="entry name" value="Sigma_54_int_dom_CS"/>
</dbReference>
<dbReference type="GO" id="GO:0043565">
    <property type="term" value="F:sequence-specific DNA binding"/>
    <property type="evidence" value="ECO:0007669"/>
    <property type="project" value="InterPro"/>
</dbReference>
<dbReference type="Gene3D" id="1.10.10.60">
    <property type="entry name" value="Homeodomain-like"/>
    <property type="match status" value="1"/>
</dbReference>
<dbReference type="CDD" id="cd00009">
    <property type="entry name" value="AAA"/>
    <property type="match status" value="1"/>
</dbReference>
<keyword evidence="8" id="KW-0804">Transcription</keyword>
<dbReference type="Pfam" id="PF00072">
    <property type="entry name" value="Response_reg"/>
    <property type="match status" value="1"/>
</dbReference>
<dbReference type="Proteomes" id="UP001143309">
    <property type="component" value="Unassembled WGS sequence"/>
</dbReference>
<dbReference type="InterPro" id="IPR001789">
    <property type="entry name" value="Sig_transdc_resp-reg_receiver"/>
</dbReference>
<evidence type="ECO:0000256" key="9">
    <source>
        <dbReference type="PROSITE-ProRule" id="PRU00169"/>
    </source>
</evidence>
<organism evidence="12 13">
    <name type="scientific">Methylopila turkensis</name>
    <dbReference type="NCBI Taxonomy" id="1437816"/>
    <lineage>
        <taxon>Bacteria</taxon>
        <taxon>Pseudomonadati</taxon>
        <taxon>Pseudomonadota</taxon>
        <taxon>Alphaproteobacteria</taxon>
        <taxon>Hyphomicrobiales</taxon>
        <taxon>Methylopilaceae</taxon>
        <taxon>Methylopila</taxon>
    </lineage>
</organism>
<dbReference type="Pfam" id="PF02954">
    <property type="entry name" value="HTH_8"/>
    <property type="match status" value="1"/>
</dbReference>
<dbReference type="Pfam" id="PF25601">
    <property type="entry name" value="AAA_lid_14"/>
    <property type="match status" value="1"/>
</dbReference>
<dbReference type="Pfam" id="PF00158">
    <property type="entry name" value="Sigma54_activat"/>
    <property type="match status" value="1"/>
</dbReference>
<evidence type="ECO:0000259" key="11">
    <source>
        <dbReference type="PROSITE" id="PS50110"/>
    </source>
</evidence>
<evidence type="ECO:0000259" key="10">
    <source>
        <dbReference type="PROSITE" id="PS50045"/>
    </source>
</evidence>
<dbReference type="InterPro" id="IPR058031">
    <property type="entry name" value="AAA_lid_NorR"/>
</dbReference>
<sequence>MSPTMATDILIVDDEADIRELVAGILQDEGHGTRTARNSDEALAEIEKRRPQLIFLDIWLQGSKLDGLEMLDIIHAQHPDLPIVMISGHGNIETAVAAIKNGAYDFIEKPFKADRLVLIAQRALEAYRLKRELRDLKRGSAHPTRFVGRSTVMNQLRGAIERVAPTNSRILIAGPSGSGKELAARTIHNASARAGGPFVLINAAAITPERMEEELFGVEGVNGSRKIGALEEAHGGTLFIDEVADFPRETQNRILRVLVEQTFTRVGGTTRVSVDVRIISSSSRNLENEIAEGNFREDLFHRLAVVPVRVPGLAERRDDIPELIDFFLEQISSTTGLPKRAIGEDAMAVLQSHDWPGNVRQLRNNVERLMILAGGAPDAVVTADMLPSEIGAMVPPMPRGEGGEQLMGLALREAREIFERQYLLAQISRFGGNISRTAEFIGMERSALHRKLKALGIG</sequence>
<proteinExistence type="predicted"/>
<dbReference type="SMART" id="SM00448">
    <property type="entry name" value="REC"/>
    <property type="match status" value="1"/>
</dbReference>
<keyword evidence="3" id="KW-0067">ATP-binding</keyword>
<dbReference type="GO" id="GO:0005524">
    <property type="term" value="F:ATP binding"/>
    <property type="evidence" value="ECO:0007669"/>
    <property type="project" value="UniProtKB-KW"/>
</dbReference>
<accession>A0A9W6N5D3</accession>
<evidence type="ECO:0000313" key="12">
    <source>
        <dbReference type="EMBL" id="GLK78310.1"/>
    </source>
</evidence>
<dbReference type="EMBL" id="BSFL01000001">
    <property type="protein sequence ID" value="GLK78310.1"/>
    <property type="molecule type" value="Genomic_DNA"/>
</dbReference>
<dbReference type="FunFam" id="3.40.50.300:FF:000006">
    <property type="entry name" value="DNA-binding transcriptional regulator NtrC"/>
    <property type="match status" value="1"/>
</dbReference>
<dbReference type="InterPro" id="IPR009057">
    <property type="entry name" value="Homeodomain-like_sf"/>
</dbReference>
<dbReference type="InterPro" id="IPR011006">
    <property type="entry name" value="CheY-like_superfamily"/>
</dbReference>
<dbReference type="AlphaFoldDB" id="A0A9W6N5D3"/>
<dbReference type="InterPro" id="IPR003593">
    <property type="entry name" value="AAA+_ATPase"/>
</dbReference>
<dbReference type="PANTHER" id="PTHR32071:SF17">
    <property type="entry name" value="TRANSCRIPTIONAL REGULATOR (NTRC FAMILY)"/>
    <property type="match status" value="1"/>
</dbReference>
<keyword evidence="4" id="KW-0902">Two-component regulatory system</keyword>
<gene>
    <name evidence="12" type="primary">ntrX</name>
    <name evidence="12" type="ORF">GCM10008174_00510</name>
</gene>
<dbReference type="PROSITE" id="PS00688">
    <property type="entry name" value="SIGMA54_INTERACT_3"/>
    <property type="match status" value="1"/>
</dbReference>
<dbReference type="PRINTS" id="PR01590">
    <property type="entry name" value="HTHFIS"/>
</dbReference>
<dbReference type="PANTHER" id="PTHR32071">
    <property type="entry name" value="TRANSCRIPTIONAL REGULATORY PROTEIN"/>
    <property type="match status" value="1"/>
</dbReference>
<feature type="modified residue" description="4-aspartylphosphate" evidence="9">
    <location>
        <position position="57"/>
    </location>
</feature>
<keyword evidence="2" id="KW-0547">Nucleotide-binding</keyword>
<evidence type="ECO:0000256" key="7">
    <source>
        <dbReference type="ARBA" id="ARBA00023159"/>
    </source>
</evidence>
<dbReference type="CDD" id="cd17550">
    <property type="entry name" value="REC_NtrX-like"/>
    <property type="match status" value="1"/>
</dbReference>
<evidence type="ECO:0000256" key="1">
    <source>
        <dbReference type="ARBA" id="ARBA00022553"/>
    </source>
</evidence>
<dbReference type="PROSITE" id="PS50110">
    <property type="entry name" value="RESPONSE_REGULATORY"/>
    <property type="match status" value="1"/>
</dbReference>
<evidence type="ECO:0000256" key="2">
    <source>
        <dbReference type="ARBA" id="ARBA00022741"/>
    </source>
</evidence>
<evidence type="ECO:0000256" key="6">
    <source>
        <dbReference type="ARBA" id="ARBA00023125"/>
    </source>
</evidence>